<keyword evidence="1" id="KW-1133">Transmembrane helix</keyword>
<dbReference type="Pfam" id="PF10086">
    <property type="entry name" value="YhfC"/>
    <property type="match status" value="1"/>
</dbReference>
<dbReference type="GO" id="GO:0008237">
    <property type="term" value="F:metallopeptidase activity"/>
    <property type="evidence" value="ECO:0007669"/>
    <property type="project" value="UniProtKB-KW"/>
</dbReference>
<dbReference type="Proteomes" id="UP001168338">
    <property type="component" value="Unassembled WGS sequence"/>
</dbReference>
<evidence type="ECO:0000256" key="1">
    <source>
        <dbReference type="SAM" id="Phobius"/>
    </source>
</evidence>
<feature type="transmembrane region" description="Helical" evidence="1">
    <location>
        <begin position="77"/>
        <end position="100"/>
    </location>
</feature>
<keyword evidence="3" id="KW-1185">Reference proteome</keyword>
<dbReference type="PIRSF" id="PIRSF033101">
    <property type="entry name" value="UCP033101"/>
    <property type="match status" value="1"/>
</dbReference>
<keyword evidence="1" id="KW-0472">Membrane</keyword>
<organism evidence="2 3">
    <name type="scientific">Methanoculleus frigidifontis</name>
    <dbReference type="NCBI Taxonomy" id="2584085"/>
    <lineage>
        <taxon>Archaea</taxon>
        <taxon>Methanobacteriati</taxon>
        <taxon>Methanobacteriota</taxon>
        <taxon>Stenosarchaea group</taxon>
        <taxon>Methanomicrobia</taxon>
        <taxon>Methanomicrobiales</taxon>
        <taxon>Methanomicrobiaceae</taxon>
        <taxon>Methanoculleus</taxon>
    </lineage>
</organism>
<feature type="transmembrane region" description="Helical" evidence="1">
    <location>
        <begin position="6"/>
        <end position="28"/>
    </location>
</feature>
<sequence>MDPLVVATFAVVVLLEIAIPLLLGWWIVRRFGVSWKVFGYGALFFVVVQVFHTPLVLVTQGPLYLFLQDLLQTETLALAGLALYLGLMAGLFEEVGRWLVFRYFFPRRSIPLRREQGLMFGAGWGGIESIFVALLVLSAMVSYIVLTSGNMVFLPDDPVVTQQAGALLALTPLDILPGLLERIMTITLHIAWSLLVLASVVYARPLLLALAVLWHTVVDFVAVYLGSTVGILVTEASLFVFFVIGLIYILWEWRRLGRSGA</sequence>
<feature type="transmembrane region" description="Helical" evidence="1">
    <location>
        <begin position="37"/>
        <end position="57"/>
    </location>
</feature>
<feature type="transmembrane region" description="Helical" evidence="1">
    <location>
        <begin position="121"/>
        <end position="146"/>
    </location>
</feature>
<name>A0ABT8ME10_9EURY</name>
<keyword evidence="1" id="KW-0812">Transmembrane</keyword>
<reference evidence="2" key="1">
    <citation type="submission" date="2019-05" db="EMBL/GenBank/DDBJ databases">
        <title>Methanoculleus sp. FWC-SCC1, a methanogenic archaeon isolated from deep marine cold seep.</title>
        <authorList>
            <person name="Chen Y.-W."/>
            <person name="Chen S.-C."/>
            <person name="Teng N.-H."/>
            <person name="Lai M.-C."/>
        </authorList>
    </citation>
    <scope>NUCLEOTIDE SEQUENCE</scope>
    <source>
        <strain evidence="2">FWC-SCC1</strain>
    </source>
</reference>
<protein>
    <submittedName>
        <fullName evidence="2">YhfC family intramembrane metalloprotease</fullName>
    </submittedName>
</protein>
<keyword evidence="2" id="KW-0645">Protease</keyword>
<dbReference type="InterPro" id="IPR011397">
    <property type="entry name" value="YhfC"/>
</dbReference>
<keyword evidence="2" id="KW-0378">Hydrolase</keyword>
<keyword evidence="2" id="KW-0482">Metalloprotease</keyword>
<dbReference type="RefSeq" id="WP_301665351.1">
    <property type="nucleotide sequence ID" value="NZ_VCYH01000016.1"/>
</dbReference>
<evidence type="ECO:0000313" key="2">
    <source>
        <dbReference type="EMBL" id="MDN7026144.1"/>
    </source>
</evidence>
<evidence type="ECO:0000313" key="3">
    <source>
        <dbReference type="Proteomes" id="UP001168338"/>
    </source>
</evidence>
<dbReference type="EMBL" id="VCYH01000016">
    <property type="protein sequence ID" value="MDN7026144.1"/>
    <property type="molecule type" value="Genomic_DNA"/>
</dbReference>
<accession>A0ABT8ME10</accession>
<comment type="caution">
    <text evidence="2">The sequence shown here is derived from an EMBL/GenBank/DDBJ whole genome shotgun (WGS) entry which is preliminary data.</text>
</comment>
<gene>
    <name evidence="2" type="ORF">FGU65_14865</name>
</gene>
<proteinExistence type="predicted"/>
<feature type="transmembrane region" description="Helical" evidence="1">
    <location>
        <begin position="231"/>
        <end position="251"/>
    </location>
</feature>